<gene>
    <name evidence="1" type="ORF">ISP17_16640</name>
</gene>
<protein>
    <recommendedName>
        <fullName evidence="3">Lipoprotein</fullName>
    </recommendedName>
</protein>
<proteinExistence type="predicted"/>
<evidence type="ECO:0008006" key="3">
    <source>
        <dbReference type="Google" id="ProtNLM"/>
    </source>
</evidence>
<name>A0ABW8JZ99_9GAMM</name>
<sequence length="195" mass="19611">MKKTSLAVALPALLLSGLMLSGCGMFRSHKSWDTAKQEAPLEIPPGLDTPSASEALVIPPPGANQPTANGATAAAPGANATITDGFVLSDSVDAAYKRVGDALAQGEIGQVTARDDAAHTYTVTVMAAAMTGKKPGFFGRLFGRGKGEGDASRAMPHEVSVSIAPSGQSGSEVRAQGEAPGVAKLVDGLKAKLGG</sequence>
<reference evidence="1 2" key="1">
    <citation type="submission" date="2020-10" db="EMBL/GenBank/DDBJ databases">
        <title>Phylogeny of dyella-like bacteria.</title>
        <authorList>
            <person name="Fu J."/>
        </authorList>
    </citation>
    <scope>NUCLEOTIDE SEQUENCE [LARGE SCALE GENOMIC DNA]</scope>
    <source>
        <strain evidence="1 2">Gsoil3046</strain>
    </source>
</reference>
<dbReference type="EMBL" id="JADIKM010000005">
    <property type="protein sequence ID" value="MFK2905590.1"/>
    <property type="molecule type" value="Genomic_DNA"/>
</dbReference>
<evidence type="ECO:0000313" key="1">
    <source>
        <dbReference type="EMBL" id="MFK2905590.1"/>
    </source>
</evidence>
<accession>A0ABW8JZ99</accession>
<evidence type="ECO:0000313" key="2">
    <source>
        <dbReference type="Proteomes" id="UP001620460"/>
    </source>
</evidence>
<comment type="caution">
    <text evidence="1">The sequence shown here is derived from an EMBL/GenBank/DDBJ whole genome shotgun (WGS) entry which is preliminary data.</text>
</comment>
<dbReference type="PROSITE" id="PS51257">
    <property type="entry name" value="PROKAR_LIPOPROTEIN"/>
    <property type="match status" value="1"/>
</dbReference>
<keyword evidence="2" id="KW-1185">Reference proteome</keyword>
<organism evidence="1 2">
    <name type="scientific">Dyella ginsengisoli</name>
    <dbReference type="NCBI Taxonomy" id="363848"/>
    <lineage>
        <taxon>Bacteria</taxon>
        <taxon>Pseudomonadati</taxon>
        <taxon>Pseudomonadota</taxon>
        <taxon>Gammaproteobacteria</taxon>
        <taxon>Lysobacterales</taxon>
        <taxon>Rhodanobacteraceae</taxon>
        <taxon>Dyella</taxon>
    </lineage>
</organism>
<dbReference type="Proteomes" id="UP001620460">
    <property type="component" value="Unassembled WGS sequence"/>
</dbReference>
<dbReference type="RefSeq" id="WP_404635137.1">
    <property type="nucleotide sequence ID" value="NZ_JADIKM010000005.1"/>
</dbReference>